<keyword evidence="5" id="KW-0223">Dioxygenase</keyword>
<dbReference type="SUPFAM" id="SSF53213">
    <property type="entry name" value="LigB-like"/>
    <property type="match status" value="1"/>
</dbReference>
<evidence type="ECO:0000259" key="7">
    <source>
        <dbReference type="Pfam" id="PF02900"/>
    </source>
</evidence>
<dbReference type="PIRSF" id="PIRSF006157">
    <property type="entry name" value="Doxgns_DODA"/>
    <property type="match status" value="1"/>
</dbReference>
<dbReference type="Proteomes" id="UP001497512">
    <property type="component" value="Chromosome 9"/>
</dbReference>
<keyword evidence="3" id="KW-0479">Metal-binding</keyword>
<keyword evidence="6" id="KW-0560">Oxidoreductase</keyword>
<evidence type="ECO:0000256" key="2">
    <source>
        <dbReference type="ARBA" id="ARBA00007581"/>
    </source>
</evidence>
<evidence type="ECO:0000256" key="3">
    <source>
        <dbReference type="ARBA" id="ARBA00022723"/>
    </source>
</evidence>
<name>A0ABP0V2H8_9BRYO</name>
<dbReference type="PANTHER" id="PTHR30096:SF0">
    <property type="entry name" value="4,5-DOPA DIOXYGENASE EXTRADIOL-LIKE PROTEIN"/>
    <property type="match status" value="1"/>
</dbReference>
<accession>A0ABP0V2H8</accession>
<dbReference type="Gene3D" id="3.40.830.10">
    <property type="entry name" value="LigB-like"/>
    <property type="match status" value="1"/>
</dbReference>
<evidence type="ECO:0000256" key="1">
    <source>
        <dbReference type="ARBA" id="ARBA00001947"/>
    </source>
</evidence>
<proteinExistence type="inferred from homology"/>
<keyword evidence="9" id="KW-1185">Reference proteome</keyword>
<evidence type="ECO:0000256" key="5">
    <source>
        <dbReference type="ARBA" id="ARBA00022964"/>
    </source>
</evidence>
<reference evidence="8" key="1">
    <citation type="submission" date="2024-02" db="EMBL/GenBank/DDBJ databases">
        <authorList>
            <consortium name="ELIXIR-Norway"/>
            <consortium name="Elixir Norway"/>
        </authorList>
    </citation>
    <scope>NUCLEOTIDE SEQUENCE</scope>
</reference>
<dbReference type="InterPro" id="IPR004183">
    <property type="entry name" value="Xdiol_dOase_suB"/>
</dbReference>
<gene>
    <name evidence="8" type="ORF">CSSPTR1EN2_LOCUS23061</name>
</gene>
<feature type="domain" description="Extradiol ring-cleavage dioxygenase class III enzyme subunit B" evidence="7">
    <location>
        <begin position="4"/>
        <end position="257"/>
    </location>
</feature>
<comment type="cofactor">
    <cofactor evidence="1">
        <name>Zn(2+)</name>
        <dbReference type="ChEBI" id="CHEBI:29105"/>
    </cofactor>
</comment>
<evidence type="ECO:0000313" key="9">
    <source>
        <dbReference type="Proteomes" id="UP001497512"/>
    </source>
</evidence>
<dbReference type="Pfam" id="PF02900">
    <property type="entry name" value="LigB"/>
    <property type="match status" value="1"/>
</dbReference>
<dbReference type="EMBL" id="OZ019901">
    <property type="protein sequence ID" value="CAK9236661.1"/>
    <property type="molecule type" value="Genomic_DNA"/>
</dbReference>
<organism evidence="8 9">
    <name type="scientific">Sphagnum troendelagicum</name>
    <dbReference type="NCBI Taxonomy" id="128251"/>
    <lineage>
        <taxon>Eukaryota</taxon>
        <taxon>Viridiplantae</taxon>
        <taxon>Streptophyta</taxon>
        <taxon>Embryophyta</taxon>
        <taxon>Bryophyta</taxon>
        <taxon>Sphagnophytina</taxon>
        <taxon>Sphagnopsida</taxon>
        <taxon>Sphagnales</taxon>
        <taxon>Sphagnaceae</taxon>
        <taxon>Sphagnum</taxon>
    </lineage>
</organism>
<comment type="similarity">
    <text evidence="2">Belongs to the DODA-type extradiol aromatic ring-opening dioxygenase family.</text>
</comment>
<evidence type="ECO:0000313" key="8">
    <source>
        <dbReference type="EMBL" id="CAK9236661.1"/>
    </source>
</evidence>
<evidence type="ECO:0000256" key="4">
    <source>
        <dbReference type="ARBA" id="ARBA00022833"/>
    </source>
</evidence>
<dbReference type="PANTHER" id="PTHR30096">
    <property type="entry name" value="4,5-DOPA DIOXYGENASE EXTRADIOL-LIKE PROTEIN"/>
    <property type="match status" value="1"/>
</dbReference>
<evidence type="ECO:0000256" key="6">
    <source>
        <dbReference type="ARBA" id="ARBA00023002"/>
    </source>
</evidence>
<protein>
    <recommendedName>
        <fullName evidence="7">Extradiol ring-cleavage dioxygenase class III enzyme subunit B domain-containing protein</fullName>
    </recommendedName>
</protein>
<dbReference type="InterPro" id="IPR014436">
    <property type="entry name" value="Extradiol_dOase_DODA"/>
</dbReference>
<sequence length="269" mass="30024">MTSFYLSHGSPMQAFENTPAVDFLKEFSNLHMHERPKAIIAISGHWDTAVPSVTVVSRNSTIHDFYGFPKELYELEYTAPGAPELAKRVKEFVLKAGFKTVVEDNKRGLDHGAWVPLMLMYPEADIPVIQLSVQSSKDGAHHFKLGRALASLKDEGYLILGSGTTTHNLRQLDSNATGVELWVKEFDQWLYESLTNNRYEDVINWSTKAPHARRAHPSSDHFMPLLVVLGAAGEAPTSERIHSSFERSTLSMAAFAFHGAKSEKKQPSV</sequence>
<keyword evidence="4" id="KW-0862">Zinc</keyword>
<dbReference type="CDD" id="cd07363">
    <property type="entry name" value="45_DOPA_Dioxygenase"/>
    <property type="match status" value="1"/>
</dbReference>